<evidence type="ECO:0000256" key="6">
    <source>
        <dbReference type="ARBA" id="ARBA00022962"/>
    </source>
</evidence>
<keyword evidence="8" id="KW-0061">Asparagine biosynthesis</keyword>
<name>A0A1W6K813_9GAMM</name>
<dbReference type="SUPFAM" id="SSF52402">
    <property type="entry name" value="Adenine nucleotide alpha hydrolases-like"/>
    <property type="match status" value="1"/>
</dbReference>
<dbReference type="NCBIfam" id="TIGR01536">
    <property type="entry name" value="asn_synth_AEB"/>
    <property type="match status" value="1"/>
</dbReference>
<dbReference type="PANTHER" id="PTHR43284:SF1">
    <property type="entry name" value="ASPARAGINE SYNTHETASE"/>
    <property type="match status" value="1"/>
</dbReference>
<dbReference type="Pfam" id="PF13522">
    <property type="entry name" value="GATase_6"/>
    <property type="match status" value="1"/>
</dbReference>
<dbReference type="GeneID" id="77255415"/>
<dbReference type="AlphaFoldDB" id="A0A1W6K813"/>
<dbReference type="GO" id="GO:0005524">
    <property type="term" value="F:ATP binding"/>
    <property type="evidence" value="ECO:0007669"/>
    <property type="project" value="UniProtKB-KW"/>
</dbReference>
<dbReference type="PANTHER" id="PTHR43284">
    <property type="entry name" value="ASPARAGINE SYNTHETASE (GLUTAMINE-HYDROLYZING)"/>
    <property type="match status" value="1"/>
</dbReference>
<feature type="binding site" evidence="9">
    <location>
        <position position="102"/>
    </location>
    <ligand>
        <name>L-glutamine</name>
        <dbReference type="ChEBI" id="CHEBI:58359"/>
    </ligand>
</feature>
<dbReference type="InterPro" id="IPR006426">
    <property type="entry name" value="Asn_synth_AEB"/>
</dbReference>
<evidence type="ECO:0000256" key="2">
    <source>
        <dbReference type="ARBA" id="ARBA00005752"/>
    </source>
</evidence>
<dbReference type="CDD" id="cd01991">
    <property type="entry name" value="Asn_synthase_B_C"/>
    <property type="match status" value="1"/>
</dbReference>
<dbReference type="Pfam" id="PF00733">
    <property type="entry name" value="Asn_synthase"/>
    <property type="match status" value="1"/>
</dbReference>
<keyword evidence="6 8" id="KW-0315">Glutamine amidotransferase</keyword>
<evidence type="ECO:0000313" key="11">
    <source>
        <dbReference type="EMBL" id="ARM83540.1"/>
    </source>
</evidence>
<evidence type="ECO:0000256" key="7">
    <source>
        <dbReference type="ARBA" id="ARBA00048741"/>
    </source>
</evidence>
<organism evidence="11 12">
    <name type="scientific">Marinobacter salarius</name>
    <dbReference type="NCBI Taxonomy" id="1420917"/>
    <lineage>
        <taxon>Bacteria</taxon>
        <taxon>Pseudomonadati</taxon>
        <taxon>Pseudomonadota</taxon>
        <taxon>Gammaproteobacteria</taxon>
        <taxon>Pseudomonadales</taxon>
        <taxon>Marinobacteraceae</taxon>
        <taxon>Marinobacter</taxon>
    </lineage>
</organism>
<accession>A0A1W6K813</accession>
<comment type="pathway">
    <text evidence="1">Amino-acid biosynthesis; L-asparagine biosynthesis; L-asparagine from L-aspartate (L-Gln route): step 1/1.</text>
</comment>
<dbReference type="GO" id="GO:0005829">
    <property type="term" value="C:cytosol"/>
    <property type="evidence" value="ECO:0007669"/>
    <property type="project" value="TreeGrafter"/>
</dbReference>
<keyword evidence="8" id="KW-0028">Amino-acid biosynthesis</keyword>
<reference evidence="11 12" key="1">
    <citation type="submission" date="2017-04" db="EMBL/GenBank/DDBJ databases">
        <title>Genome Sequence of Marinobacter salarius strain SMR5 Isolated from a culture of the Diatom Skeletonema marinoi.</title>
        <authorList>
            <person name="Topel M."/>
            <person name="Pinder M.I.M."/>
            <person name="Johansson O.N."/>
            <person name="Kourtchenko O."/>
            <person name="Godhe A."/>
            <person name="Clarke A.K."/>
        </authorList>
    </citation>
    <scope>NUCLEOTIDE SEQUENCE [LARGE SCALE GENOMIC DNA]</scope>
    <source>
        <strain evidence="11 12">SMR5</strain>
    </source>
</reference>
<dbReference type="GO" id="GO:0004066">
    <property type="term" value="F:asparagine synthase (glutamine-hydrolyzing) activity"/>
    <property type="evidence" value="ECO:0007669"/>
    <property type="project" value="UniProtKB-EC"/>
</dbReference>
<comment type="catalytic activity">
    <reaction evidence="7">
        <text>L-aspartate + L-glutamine + ATP + H2O = L-asparagine + L-glutamate + AMP + diphosphate + H(+)</text>
        <dbReference type="Rhea" id="RHEA:12228"/>
        <dbReference type="ChEBI" id="CHEBI:15377"/>
        <dbReference type="ChEBI" id="CHEBI:15378"/>
        <dbReference type="ChEBI" id="CHEBI:29985"/>
        <dbReference type="ChEBI" id="CHEBI:29991"/>
        <dbReference type="ChEBI" id="CHEBI:30616"/>
        <dbReference type="ChEBI" id="CHEBI:33019"/>
        <dbReference type="ChEBI" id="CHEBI:58048"/>
        <dbReference type="ChEBI" id="CHEBI:58359"/>
        <dbReference type="ChEBI" id="CHEBI:456215"/>
        <dbReference type="EC" id="6.3.5.4"/>
    </reaction>
</comment>
<dbReference type="PIRSF" id="PIRSF001589">
    <property type="entry name" value="Asn_synthetase_glu-h"/>
    <property type="match status" value="1"/>
</dbReference>
<dbReference type="Proteomes" id="UP000193100">
    <property type="component" value="Chromosome"/>
</dbReference>
<evidence type="ECO:0000256" key="1">
    <source>
        <dbReference type="ARBA" id="ARBA00005187"/>
    </source>
</evidence>
<dbReference type="SUPFAM" id="SSF56235">
    <property type="entry name" value="N-terminal nucleophile aminohydrolases (Ntn hydrolases)"/>
    <property type="match status" value="1"/>
</dbReference>
<dbReference type="Gene3D" id="3.60.20.10">
    <property type="entry name" value="Glutamine Phosphoribosylpyrophosphate, subunit 1, domain 1"/>
    <property type="match status" value="1"/>
</dbReference>
<dbReference type="InterPro" id="IPR033738">
    <property type="entry name" value="AsnB_N"/>
</dbReference>
<dbReference type="Gene3D" id="3.40.50.620">
    <property type="entry name" value="HUPs"/>
    <property type="match status" value="1"/>
</dbReference>
<comment type="similarity">
    <text evidence="2">Belongs to the asparagine synthetase family.</text>
</comment>
<dbReference type="InterPro" id="IPR001962">
    <property type="entry name" value="Asn_synthase"/>
</dbReference>
<dbReference type="EC" id="6.3.5.4" evidence="3"/>
<dbReference type="CDD" id="cd00712">
    <property type="entry name" value="AsnB"/>
    <property type="match status" value="1"/>
</dbReference>
<evidence type="ECO:0000256" key="9">
    <source>
        <dbReference type="PIRSR" id="PIRSR001589-2"/>
    </source>
</evidence>
<dbReference type="InterPro" id="IPR051786">
    <property type="entry name" value="ASN_synthetase/amidase"/>
</dbReference>
<dbReference type="InterPro" id="IPR014729">
    <property type="entry name" value="Rossmann-like_a/b/a_fold"/>
</dbReference>
<dbReference type="InterPro" id="IPR029055">
    <property type="entry name" value="Ntn_hydrolases_N"/>
</dbReference>
<dbReference type="GO" id="GO:0006529">
    <property type="term" value="P:asparagine biosynthetic process"/>
    <property type="evidence" value="ECO:0007669"/>
    <property type="project" value="UniProtKB-KW"/>
</dbReference>
<evidence type="ECO:0000256" key="4">
    <source>
        <dbReference type="ARBA" id="ARBA00022741"/>
    </source>
</evidence>
<proteinExistence type="inferred from homology"/>
<dbReference type="PROSITE" id="PS51278">
    <property type="entry name" value="GATASE_TYPE_2"/>
    <property type="match status" value="1"/>
</dbReference>
<evidence type="ECO:0000313" key="12">
    <source>
        <dbReference type="Proteomes" id="UP000193100"/>
    </source>
</evidence>
<feature type="domain" description="Glutamine amidotransferase type-2" evidence="10">
    <location>
        <begin position="2"/>
        <end position="216"/>
    </location>
</feature>
<sequence length="627" mass="71870">MCGFLGCVVTEEKCEGLVNFALDMIEHRGPDHSSFSFEKLDEKFIYLGHARLSIIDLSEQAVQPFESSCRRYSLIFNGEIYNYKELKSELQKLGYAFRTESDTEVLLTALVHWGVEVLPRLIGMFSFVFFDRVEKKLTLARDAFGIKPFFYASKDNDLYFASELRPLLHLREESPKPNFQRAYDYLVHGDYDSSEDSFIEGVRHIPPAHYFTFDLKVGVASRPTRWWQPDLTKTSSLSFDQAVEKLRGLFLDSVKLHLRSDVPLGVALSGGIDSSAVVSAVRYLQPNMPLNTFSYIASDKSISEERWVDIVNEDMRANGHKVIANEREMQADLDNMLLKQGEPFGSTSIYAQYRVFKLAKDSGVTVTLDGQGADELLAGYSGYPGYRLLSLIESEGWLAAHRYAKRWARSPGRSYLLAWQYLGRIRLPDRLYALVRKKMGRDFQPPWLNTEYLGQNCVRFTEARAPMSDQNRGQRVKEALVNSLMQRGLPSLLRHGDRNSMAFSIESRVPFLTIPLAEFLLSLPEHYLISEDGVTKHVFREAMRGIVPDSHLDRKDKIGFATPESTWLHSMADVIKDWIDQAPDIAFMNKGALLQEFDEVMEGKRPFDGRVWRWVNYLRWCSLMGIK</sequence>
<evidence type="ECO:0000256" key="5">
    <source>
        <dbReference type="ARBA" id="ARBA00022840"/>
    </source>
</evidence>
<feature type="active site" description="For GATase activity" evidence="8">
    <location>
        <position position="2"/>
    </location>
</feature>
<keyword evidence="11" id="KW-0436">Ligase</keyword>
<gene>
    <name evidence="11" type="primary">asnB</name>
    <name evidence="11" type="ORF">MARSALSMR5_01448</name>
</gene>
<keyword evidence="5 9" id="KW-0067">ATP-binding</keyword>
<dbReference type="RefSeq" id="WP_085679940.1">
    <property type="nucleotide sequence ID" value="NZ_CP020931.1"/>
</dbReference>
<protein>
    <recommendedName>
        <fullName evidence="3">asparagine synthase (glutamine-hydrolyzing)</fullName>
        <ecNumber evidence="3">6.3.5.4</ecNumber>
    </recommendedName>
</protein>
<evidence type="ECO:0000256" key="3">
    <source>
        <dbReference type="ARBA" id="ARBA00012737"/>
    </source>
</evidence>
<evidence type="ECO:0000259" key="10">
    <source>
        <dbReference type="PROSITE" id="PS51278"/>
    </source>
</evidence>
<feature type="binding site" evidence="9">
    <location>
        <position position="296"/>
    </location>
    <ligand>
        <name>ATP</name>
        <dbReference type="ChEBI" id="CHEBI:30616"/>
    </ligand>
</feature>
<dbReference type="InterPro" id="IPR017932">
    <property type="entry name" value="GATase_2_dom"/>
</dbReference>
<keyword evidence="4 9" id="KW-0547">Nucleotide-binding</keyword>
<dbReference type="EMBL" id="CP020931">
    <property type="protein sequence ID" value="ARM83540.1"/>
    <property type="molecule type" value="Genomic_DNA"/>
</dbReference>
<evidence type="ECO:0000256" key="8">
    <source>
        <dbReference type="PIRSR" id="PIRSR001589-1"/>
    </source>
</evidence>